<evidence type="ECO:0000256" key="1">
    <source>
        <dbReference type="ARBA" id="ARBA00007936"/>
    </source>
</evidence>
<dbReference type="InterPro" id="IPR008996">
    <property type="entry name" value="IL1/FGF"/>
</dbReference>
<evidence type="ECO:0000313" key="4">
    <source>
        <dbReference type="Proteomes" id="UP001168821"/>
    </source>
</evidence>
<proteinExistence type="inferred from homology"/>
<dbReference type="InterPro" id="IPR056378">
    <property type="entry name" value="Let-756-like_FGF"/>
</dbReference>
<comment type="caution">
    <text evidence="3">The sequence shown here is derived from an EMBL/GenBank/DDBJ whole genome shotgun (WGS) entry which is preliminary data.</text>
</comment>
<name>A0AA38HYA3_9CUCU</name>
<dbReference type="Pfam" id="PF00167">
    <property type="entry name" value="FGF"/>
    <property type="match status" value="1"/>
</dbReference>
<reference evidence="3" key="1">
    <citation type="journal article" date="2023" name="G3 (Bethesda)">
        <title>Whole genome assemblies of Zophobas morio and Tenebrio molitor.</title>
        <authorList>
            <person name="Kaur S."/>
            <person name="Stinson S.A."/>
            <person name="diCenzo G.C."/>
        </authorList>
    </citation>
    <scope>NUCLEOTIDE SEQUENCE</scope>
    <source>
        <strain evidence="3">QUZm001</strain>
    </source>
</reference>
<dbReference type="GO" id="GO:0008083">
    <property type="term" value="F:growth factor activity"/>
    <property type="evidence" value="ECO:0007669"/>
    <property type="project" value="InterPro"/>
</dbReference>
<accession>A0AA38HYA3</accession>
<evidence type="ECO:0000256" key="2">
    <source>
        <dbReference type="SAM" id="MobiDB-lite"/>
    </source>
</evidence>
<dbReference type="InterPro" id="IPR002209">
    <property type="entry name" value="Fibroblast_GF_fam"/>
</dbReference>
<dbReference type="Proteomes" id="UP001168821">
    <property type="component" value="Unassembled WGS sequence"/>
</dbReference>
<dbReference type="AlphaFoldDB" id="A0AA38HYA3"/>
<dbReference type="SUPFAM" id="SSF50353">
    <property type="entry name" value="Cytokine"/>
    <property type="match status" value="1"/>
</dbReference>
<dbReference type="Gene3D" id="2.80.10.50">
    <property type="match status" value="1"/>
</dbReference>
<protein>
    <recommendedName>
        <fullName evidence="5">Fibroblast growth factor</fullName>
    </recommendedName>
</protein>
<sequence length="210" mass="23751">MENRASDSDSTDIESLSSEDNDNTDKAKGGKIRIQRGIHWCGVDDDAPTTSPPITWPPSNPSANWRQLRPARLGNPLHGTKLQLFSKTKHHLAVYPDSVVKGNPDDNDLHTFLEIISAGYPGHVRIKGLLTNLYLAMDKKGRLYGEPDMNEDNTIFIESFRGSYNTYLSLKYAHLGWYVGIKKSGKFKRGPRTKYGQKAIMFLPRRSRFQ</sequence>
<feature type="compositionally biased region" description="Acidic residues" evidence="2">
    <location>
        <begin position="9"/>
        <end position="22"/>
    </location>
</feature>
<evidence type="ECO:0008006" key="5">
    <source>
        <dbReference type="Google" id="ProtNLM"/>
    </source>
</evidence>
<keyword evidence="4" id="KW-1185">Reference proteome</keyword>
<dbReference type="SMART" id="SM00442">
    <property type="entry name" value="FGF"/>
    <property type="match status" value="1"/>
</dbReference>
<feature type="region of interest" description="Disordered" evidence="2">
    <location>
        <begin position="1"/>
        <end position="31"/>
    </location>
</feature>
<dbReference type="PRINTS" id="PR00262">
    <property type="entry name" value="IL1HBGF"/>
</dbReference>
<organism evidence="3 4">
    <name type="scientific">Zophobas morio</name>
    <dbReference type="NCBI Taxonomy" id="2755281"/>
    <lineage>
        <taxon>Eukaryota</taxon>
        <taxon>Metazoa</taxon>
        <taxon>Ecdysozoa</taxon>
        <taxon>Arthropoda</taxon>
        <taxon>Hexapoda</taxon>
        <taxon>Insecta</taxon>
        <taxon>Pterygota</taxon>
        <taxon>Neoptera</taxon>
        <taxon>Endopterygota</taxon>
        <taxon>Coleoptera</taxon>
        <taxon>Polyphaga</taxon>
        <taxon>Cucujiformia</taxon>
        <taxon>Tenebrionidae</taxon>
        <taxon>Zophobas</taxon>
    </lineage>
</organism>
<gene>
    <name evidence="3" type="ORF">Zmor_024110</name>
</gene>
<comment type="similarity">
    <text evidence="1">Belongs to the heparin-binding growth factors family.</text>
</comment>
<evidence type="ECO:0000313" key="3">
    <source>
        <dbReference type="EMBL" id="KAJ3646525.1"/>
    </source>
</evidence>
<dbReference type="EMBL" id="JALNTZ010000007">
    <property type="protein sequence ID" value="KAJ3646525.1"/>
    <property type="molecule type" value="Genomic_DNA"/>
</dbReference>
<dbReference type="CDD" id="cd00058">
    <property type="entry name" value="beta-trefoil_FGF"/>
    <property type="match status" value="1"/>
</dbReference>
<dbReference type="PANTHER" id="PTHR11486">
    <property type="entry name" value="FIBROBLAST GROWTH FACTOR"/>
    <property type="match status" value="1"/>
</dbReference>